<feature type="region of interest" description="Disordered" evidence="2">
    <location>
        <begin position="1072"/>
        <end position="1096"/>
    </location>
</feature>
<feature type="compositionally biased region" description="Low complexity" evidence="2">
    <location>
        <begin position="1"/>
        <end position="13"/>
    </location>
</feature>
<feature type="region of interest" description="Disordered" evidence="2">
    <location>
        <begin position="106"/>
        <end position="181"/>
    </location>
</feature>
<evidence type="ECO:0000259" key="3">
    <source>
        <dbReference type="PROSITE" id="PS50003"/>
    </source>
</evidence>
<proteinExistence type="predicted"/>
<comment type="caution">
    <text evidence="4">The sequence shown here is derived from an EMBL/GenBank/DDBJ whole genome shotgun (WGS) entry which is preliminary data.</text>
</comment>
<evidence type="ECO:0000313" key="5">
    <source>
        <dbReference type="Proteomes" id="UP000717996"/>
    </source>
</evidence>
<dbReference type="GO" id="GO:0032065">
    <property type="term" value="P:maintenance of protein location in cell cortex"/>
    <property type="evidence" value="ECO:0007669"/>
    <property type="project" value="InterPro"/>
</dbReference>
<gene>
    <name evidence="4" type="ORF">G6F51_007579</name>
</gene>
<feature type="compositionally biased region" description="Low complexity" evidence="2">
    <location>
        <begin position="512"/>
        <end position="524"/>
    </location>
</feature>
<dbReference type="PROSITE" id="PS50003">
    <property type="entry name" value="PH_DOMAIN"/>
    <property type="match status" value="1"/>
</dbReference>
<evidence type="ECO:0000313" key="4">
    <source>
        <dbReference type="EMBL" id="KAG1541940.1"/>
    </source>
</evidence>
<dbReference type="PANTHER" id="PTHR28190:SF1">
    <property type="entry name" value="NUCLEAR MIGRATION PROTEIN NUM1"/>
    <property type="match status" value="1"/>
</dbReference>
<feature type="region of interest" description="Disordered" evidence="2">
    <location>
        <begin position="1"/>
        <end position="38"/>
    </location>
</feature>
<feature type="compositionally biased region" description="Basic residues" evidence="2">
    <location>
        <begin position="478"/>
        <end position="491"/>
    </location>
</feature>
<feature type="coiled-coil region" evidence="1">
    <location>
        <begin position="198"/>
        <end position="348"/>
    </location>
</feature>
<dbReference type="InterPro" id="IPR024774">
    <property type="entry name" value="PH_dom-Mcp5-type"/>
</dbReference>
<dbReference type="PANTHER" id="PTHR28190">
    <property type="entry name" value="NUCLEAR MIGRATION PROTEIN NUM1"/>
    <property type="match status" value="1"/>
</dbReference>
<name>A0A9P6Y8C2_RHIOR</name>
<dbReference type="SUPFAM" id="SSF50729">
    <property type="entry name" value="PH domain-like"/>
    <property type="match status" value="1"/>
</dbReference>
<dbReference type="InterPro" id="IPR053005">
    <property type="entry name" value="Nuclear_Pos-Cytoskel_Interact"/>
</dbReference>
<feature type="compositionally biased region" description="Low complexity" evidence="2">
    <location>
        <begin position="358"/>
        <end position="367"/>
    </location>
</feature>
<feature type="region of interest" description="Disordered" evidence="2">
    <location>
        <begin position="379"/>
        <end position="398"/>
    </location>
</feature>
<feature type="compositionally biased region" description="Low complexity" evidence="2">
    <location>
        <begin position="131"/>
        <end position="147"/>
    </location>
</feature>
<feature type="compositionally biased region" description="Polar residues" evidence="2">
    <location>
        <begin position="1076"/>
        <end position="1096"/>
    </location>
</feature>
<sequence length="1340" mass="149514">MSLPSPKHSLSLPTTKSSSNEQVLPTPSSSTTVRQAKQQIIRQELEQQLTEKKKQLEESSSGIGRNVLSRQVNQLEESIKELDNQRHGTLDESLLSAERLRSLERDLADYRKPPGMRNKKESFTQQRAPMTTGLDPLPSPTTSSLLPPHHDSTSLLPLPPPPTGSTPTKRRSKVPNTDRRNTDIEFATEIGQGLLLEVRKMQALLQEKEEKLRTLENQKADLERAAEAMAKQMRQKEENEERLKEETWNLELAKQELTISVTELQQNLNKANVEQNKLAKQVNELRTEIEQLRDREEKLNNTIEAMKNRHEQDMSSMRRHTAALQREKTDQTKKIEALTSELAIAKAQSRITKHVTSESEPSSTEQSADLAHEISAVKSDAAPASLRPPSPEQLPARNQVIEVETLKTSLAHAHRMVSNLRSNLHKEKTEKFELKKLLAESQETIEQLQNDPRLWVDARPVRSSSSHLGSSKDDSGRRSHKASSAKRRGRKLSNATLRRGKSKNTPLSILADNESLSSYSSLSENSEEDSEADLPGSPIGKKDLVFTTLSSELSQSQVPHKPITVDAEVNTDPVYVETAPHTLDDQTSVVSLSDEKANSVKQITGESTAIVAGPIILAKTGVEISTQTDAKSEGIESFVQTAAIPLSMSLSTQTDESRLALSVNMSTQTEVKPESVESFVQTNSKSVTEISTQTDAKSRGVESFVQTSVDLCMLPKSMTEISTQTDFKPEGVEIFVQTVPTLGVELSTQTEKNQTLEISTQTEAEASEILVQTDESAFTDSMKEQVQVTHADTQCDVDHADAEIQTFIETKDAQVQYDLDLHSPNILPLHLPRSQSTYRPFSDDEDNESCYYDADSEIFMSKPSSRNTLASLAAYNESSPRHSLKISSEEARKSVTPRMSRAESLFASRPTSIHTLMDAKPALSTKNEKEGPNTTTEKVFSKEEADELIATAVAIALAKAKHDKDRISINRDSAIESLPTRPMYTEAEDTDEEDNGFGNVVVHVTNDESIVSMKNIEKKPSQLADGPSIVFDQEPEERELTEDDIPQRPSNPPPTDLLSKASNRMSKNKVAEFDGDNQSSLHRHTPSVSSLSSANTNEQIHSIASSHFDNRSTNGTDPNMISLVTKTMIGDWMWKYTRKAVGGGISENRHQRYFWIHPYTRTLYWSNQAPGVDASHTKAKSALIENITAVPDYSANPEGLPNLSLLIQTNHRQLKLTAPSMEKHEEWFESISYLIARNNESSLMLPSEKNNKTVSSSTSSHLIQKPSLRRLHDMFHQPSTSTSIATGAHGSEFTDYDEEDEPLEDVRMCCNGKHHVSKLEKDHHHRHQYRKRSNRIPTNH</sequence>
<dbReference type="Pfam" id="PF12814">
    <property type="entry name" value="Mcp5_PH"/>
    <property type="match status" value="1"/>
</dbReference>
<dbReference type="GO" id="GO:0000226">
    <property type="term" value="P:microtubule cytoskeleton organization"/>
    <property type="evidence" value="ECO:0007669"/>
    <property type="project" value="TreeGrafter"/>
</dbReference>
<dbReference type="OrthoDB" id="2149224at2759"/>
<organism evidence="4 5">
    <name type="scientific">Rhizopus oryzae</name>
    <name type="common">Mucormycosis agent</name>
    <name type="synonym">Rhizopus arrhizus var. delemar</name>
    <dbReference type="NCBI Taxonomy" id="64495"/>
    <lineage>
        <taxon>Eukaryota</taxon>
        <taxon>Fungi</taxon>
        <taxon>Fungi incertae sedis</taxon>
        <taxon>Mucoromycota</taxon>
        <taxon>Mucoromycotina</taxon>
        <taxon>Mucoromycetes</taxon>
        <taxon>Mucorales</taxon>
        <taxon>Mucorineae</taxon>
        <taxon>Rhizopodaceae</taxon>
        <taxon>Rhizopus</taxon>
    </lineage>
</organism>
<dbReference type="GO" id="GO:0005543">
    <property type="term" value="F:phospholipid binding"/>
    <property type="evidence" value="ECO:0007669"/>
    <property type="project" value="InterPro"/>
</dbReference>
<reference evidence="4" key="1">
    <citation type="journal article" date="2020" name="Microb. Genom.">
        <title>Genetic diversity of clinical and environmental Mucorales isolates obtained from an investigation of mucormycosis cases among solid organ transplant recipients.</title>
        <authorList>
            <person name="Nguyen M.H."/>
            <person name="Kaul D."/>
            <person name="Muto C."/>
            <person name="Cheng S.J."/>
            <person name="Richter R.A."/>
            <person name="Bruno V.M."/>
            <person name="Liu G."/>
            <person name="Beyhan S."/>
            <person name="Sundermann A.J."/>
            <person name="Mounaud S."/>
            <person name="Pasculle A.W."/>
            <person name="Nierman W.C."/>
            <person name="Driscoll E."/>
            <person name="Cumbie R."/>
            <person name="Clancy C.J."/>
            <person name="Dupont C.L."/>
        </authorList>
    </citation>
    <scope>NUCLEOTIDE SEQUENCE</scope>
    <source>
        <strain evidence="4">GL16</strain>
    </source>
</reference>
<evidence type="ECO:0000256" key="1">
    <source>
        <dbReference type="SAM" id="Coils"/>
    </source>
</evidence>
<feature type="region of interest" description="Disordered" evidence="2">
    <location>
        <begin position="1317"/>
        <end position="1340"/>
    </location>
</feature>
<dbReference type="Proteomes" id="UP000717996">
    <property type="component" value="Unassembled WGS sequence"/>
</dbReference>
<feature type="region of interest" description="Disordered" evidence="2">
    <location>
        <begin position="1036"/>
        <end position="1060"/>
    </location>
</feature>
<evidence type="ECO:0000256" key="2">
    <source>
        <dbReference type="SAM" id="MobiDB-lite"/>
    </source>
</evidence>
<protein>
    <recommendedName>
        <fullName evidence="3">PH domain-containing protein</fullName>
    </recommendedName>
</protein>
<feature type="domain" description="PH" evidence="3">
    <location>
        <begin position="1126"/>
        <end position="1236"/>
    </location>
</feature>
<dbReference type="SMART" id="SM00233">
    <property type="entry name" value="PH"/>
    <property type="match status" value="1"/>
</dbReference>
<keyword evidence="1" id="KW-0175">Coiled coil</keyword>
<dbReference type="GO" id="GO:0005938">
    <property type="term" value="C:cell cortex"/>
    <property type="evidence" value="ECO:0007669"/>
    <property type="project" value="InterPro"/>
</dbReference>
<feature type="compositionally biased region" description="Basic residues" evidence="2">
    <location>
        <begin position="1323"/>
        <end position="1334"/>
    </location>
</feature>
<feature type="region of interest" description="Disordered" evidence="2">
    <location>
        <begin position="456"/>
        <end position="539"/>
    </location>
</feature>
<dbReference type="GO" id="GO:0005739">
    <property type="term" value="C:mitochondrion"/>
    <property type="evidence" value="ECO:0007669"/>
    <property type="project" value="TreeGrafter"/>
</dbReference>
<dbReference type="InterPro" id="IPR001849">
    <property type="entry name" value="PH_domain"/>
</dbReference>
<feature type="compositionally biased region" description="Polar residues" evidence="2">
    <location>
        <begin position="14"/>
        <end position="37"/>
    </location>
</feature>
<feature type="region of interest" description="Disordered" evidence="2">
    <location>
        <begin position="350"/>
        <end position="369"/>
    </location>
</feature>
<dbReference type="GO" id="GO:0015631">
    <property type="term" value="F:tubulin binding"/>
    <property type="evidence" value="ECO:0007669"/>
    <property type="project" value="TreeGrafter"/>
</dbReference>
<dbReference type="EMBL" id="JAANIT010001147">
    <property type="protein sequence ID" value="KAG1541940.1"/>
    <property type="molecule type" value="Genomic_DNA"/>
</dbReference>
<feature type="compositionally biased region" description="Basic and acidic residues" evidence="2">
    <location>
        <begin position="106"/>
        <end position="122"/>
    </location>
</feature>
<accession>A0A9P6Y8C2</accession>